<dbReference type="Pfam" id="PF01063">
    <property type="entry name" value="Aminotran_4"/>
    <property type="match status" value="1"/>
</dbReference>
<evidence type="ECO:0000256" key="5">
    <source>
        <dbReference type="RuleBase" id="RU004516"/>
    </source>
</evidence>
<comment type="cofactor">
    <cofactor evidence="1 5">
        <name>pyridoxal 5'-phosphate</name>
        <dbReference type="ChEBI" id="CHEBI:597326"/>
    </cofactor>
</comment>
<dbReference type="AlphaFoldDB" id="A0A1F7SL05"/>
<dbReference type="FunFam" id="3.20.10.10:FF:000002">
    <property type="entry name" value="D-alanine aminotransferase"/>
    <property type="match status" value="1"/>
</dbReference>
<dbReference type="PROSITE" id="PS00770">
    <property type="entry name" value="AA_TRANSFER_CLASS_4"/>
    <property type="match status" value="1"/>
</dbReference>
<dbReference type="InterPro" id="IPR018300">
    <property type="entry name" value="Aminotrans_IV_CS"/>
</dbReference>
<dbReference type="InterPro" id="IPR043131">
    <property type="entry name" value="BCAT-like_N"/>
</dbReference>
<name>A0A1F7SL05_9BACT</name>
<keyword evidence="3 5" id="KW-0663">Pyridoxal phosphate</keyword>
<dbReference type="GO" id="GO:0003824">
    <property type="term" value="F:catalytic activity"/>
    <property type="evidence" value="ECO:0007669"/>
    <property type="project" value="InterPro"/>
</dbReference>
<dbReference type="Proteomes" id="UP000178082">
    <property type="component" value="Unassembled WGS sequence"/>
</dbReference>
<evidence type="ECO:0000256" key="4">
    <source>
        <dbReference type="RuleBase" id="RU004106"/>
    </source>
</evidence>
<dbReference type="PANTHER" id="PTHR42743">
    <property type="entry name" value="AMINO-ACID AMINOTRANSFERASE"/>
    <property type="match status" value="1"/>
</dbReference>
<dbReference type="GO" id="GO:0046394">
    <property type="term" value="P:carboxylic acid biosynthetic process"/>
    <property type="evidence" value="ECO:0007669"/>
    <property type="project" value="UniProtKB-ARBA"/>
</dbReference>
<dbReference type="InterPro" id="IPR001544">
    <property type="entry name" value="Aminotrans_IV"/>
</dbReference>
<dbReference type="GO" id="GO:0008652">
    <property type="term" value="P:amino acid biosynthetic process"/>
    <property type="evidence" value="ECO:0007669"/>
    <property type="project" value="UniProtKB-ARBA"/>
</dbReference>
<dbReference type="STRING" id="1817883.A3G31_12285"/>
<dbReference type="Gene3D" id="3.30.470.10">
    <property type="match status" value="1"/>
</dbReference>
<comment type="similarity">
    <text evidence="2 4">Belongs to the class-IV pyridoxal-phosphate-dependent aminotransferase family.</text>
</comment>
<dbReference type="InterPro" id="IPR043132">
    <property type="entry name" value="BCAT-like_C"/>
</dbReference>
<proteinExistence type="inferred from homology"/>
<dbReference type="GO" id="GO:0005829">
    <property type="term" value="C:cytosol"/>
    <property type="evidence" value="ECO:0007669"/>
    <property type="project" value="TreeGrafter"/>
</dbReference>
<dbReference type="Gene3D" id="3.20.10.10">
    <property type="entry name" value="D-amino Acid Aminotransferase, subunit A, domain 2"/>
    <property type="match status" value="1"/>
</dbReference>
<evidence type="ECO:0008006" key="8">
    <source>
        <dbReference type="Google" id="ProtNLM"/>
    </source>
</evidence>
<gene>
    <name evidence="6" type="ORF">A3G31_12285</name>
</gene>
<accession>A0A1F7SL05</accession>
<organism evidence="6 7">
    <name type="scientific">Candidatus Schekmanbacteria bacterium RIFCSPLOWO2_12_FULL_38_15</name>
    <dbReference type="NCBI Taxonomy" id="1817883"/>
    <lineage>
        <taxon>Bacteria</taxon>
        <taxon>Candidatus Schekmaniibacteriota</taxon>
    </lineage>
</organism>
<dbReference type="InterPro" id="IPR050571">
    <property type="entry name" value="Class-IV_PLP-Dep_Aminotrnsfr"/>
</dbReference>
<protein>
    <recommendedName>
        <fullName evidence="8">Branched-chain amino acid aminotransferase</fullName>
    </recommendedName>
</protein>
<dbReference type="PANTHER" id="PTHR42743:SF11">
    <property type="entry name" value="AMINODEOXYCHORISMATE LYASE"/>
    <property type="match status" value="1"/>
</dbReference>
<reference evidence="6 7" key="1">
    <citation type="journal article" date="2016" name="Nat. Commun.">
        <title>Thousands of microbial genomes shed light on interconnected biogeochemical processes in an aquifer system.</title>
        <authorList>
            <person name="Anantharaman K."/>
            <person name="Brown C.T."/>
            <person name="Hug L.A."/>
            <person name="Sharon I."/>
            <person name="Castelle C.J."/>
            <person name="Probst A.J."/>
            <person name="Thomas B.C."/>
            <person name="Singh A."/>
            <person name="Wilkins M.J."/>
            <person name="Karaoz U."/>
            <person name="Brodie E.L."/>
            <person name="Williams K.H."/>
            <person name="Hubbard S.S."/>
            <person name="Banfield J.F."/>
        </authorList>
    </citation>
    <scope>NUCLEOTIDE SEQUENCE [LARGE SCALE GENOMIC DNA]</scope>
</reference>
<evidence type="ECO:0000313" key="7">
    <source>
        <dbReference type="Proteomes" id="UP000178082"/>
    </source>
</evidence>
<sequence length="294" mass="32966">MKNKLMIYINGKFVQENKAMVSIFDRGFLFGDGAFETMRAYSSKVFKLDEHIKRLFYTLKALGIKPPSLLTNISFQMNTILKQNKLKDAYIRAGVTRGASGGGFEIVKKIKPTFYIIARPFKPYPESWYNKGVKAAIVSIRKIPSSSFNSKLKTHNLLPNILARIEARKKGAFEGILLDENGYICEGAVSNIFFVKDSMLLTPSVQNDILSGITRQTVIGLAKELGIKVREGKFKTERLFNCNGCFLTNSLMEIMPVRMVSSLLVGNGKPDIITKALISSYRDIVKRDKSGLIK</sequence>
<dbReference type="SUPFAM" id="SSF56752">
    <property type="entry name" value="D-aminoacid aminotransferase-like PLP-dependent enzymes"/>
    <property type="match status" value="1"/>
</dbReference>
<dbReference type="InterPro" id="IPR036038">
    <property type="entry name" value="Aminotransferase-like"/>
</dbReference>
<evidence type="ECO:0000256" key="3">
    <source>
        <dbReference type="ARBA" id="ARBA00022898"/>
    </source>
</evidence>
<evidence type="ECO:0000256" key="2">
    <source>
        <dbReference type="ARBA" id="ARBA00009320"/>
    </source>
</evidence>
<comment type="caution">
    <text evidence="6">The sequence shown here is derived from an EMBL/GenBank/DDBJ whole genome shotgun (WGS) entry which is preliminary data.</text>
</comment>
<evidence type="ECO:0000256" key="1">
    <source>
        <dbReference type="ARBA" id="ARBA00001933"/>
    </source>
</evidence>
<evidence type="ECO:0000313" key="6">
    <source>
        <dbReference type="EMBL" id="OGL54441.1"/>
    </source>
</evidence>
<dbReference type="EMBL" id="MGDI01000012">
    <property type="protein sequence ID" value="OGL54441.1"/>
    <property type="molecule type" value="Genomic_DNA"/>
</dbReference>